<proteinExistence type="predicted"/>
<dbReference type="InterPro" id="IPR007899">
    <property type="entry name" value="CHAD_dom"/>
</dbReference>
<evidence type="ECO:0000313" key="2">
    <source>
        <dbReference type="EMBL" id="CAD6532377.1"/>
    </source>
</evidence>
<evidence type="ECO:0000313" key="3">
    <source>
        <dbReference type="Proteomes" id="UP000598032"/>
    </source>
</evidence>
<dbReference type="Gene3D" id="1.40.20.10">
    <property type="entry name" value="CHAD domain"/>
    <property type="match status" value="1"/>
</dbReference>
<comment type="caution">
    <text evidence="2">The sequence shown here is derived from an EMBL/GenBank/DDBJ whole genome shotgun (WGS) entry which is preliminary data.</text>
</comment>
<dbReference type="PANTHER" id="PTHR39339:SF1">
    <property type="entry name" value="CHAD DOMAIN-CONTAINING PROTEIN"/>
    <property type="match status" value="1"/>
</dbReference>
<name>A0ABM8NLY5_9BURK</name>
<dbReference type="InterPro" id="IPR038186">
    <property type="entry name" value="CHAD_dom_sf"/>
</dbReference>
<keyword evidence="3" id="KW-1185">Reference proteome</keyword>
<organism evidence="2 3">
    <name type="scientific">Paraburkholderia metrosideri</name>
    <dbReference type="NCBI Taxonomy" id="580937"/>
    <lineage>
        <taxon>Bacteria</taxon>
        <taxon>Pseudomonadati</taxon>
        <taxon>Pseudomonadota</taxon>
        <taxon>Betaproteobacteria</taxon>
        <taxon>Burkholderiales</taxon>
        <taxon>Burkholderiaceae</taxon>
        <taxon>Paraburkholderia</taxon>
    </lineage>
</organism>
<gene>
    <name evidence="2" type="ORF">LMG28140_02621</name>
</gene>
<dbReference type="PROSITE" id="PS51708">
    <property type="entry name" value="CHAD"/>
    <property type="match status" value="1"/>
</dbReference>
<reference evidence="2 3" key="1">
    <citation type="submission" date="2020-10" db="EMBL/GenBank/DDBJ databases">
        <authorList>
            <person name="Peeters C."/>
        </authorList>
    </citation>
    <scope>NUCLEOTIDE SEQUENCE [LARGE SCALE GENOMIC DNA]</scope>
    <source>
        <strain evidence="2 3">LMG 28140</strain>
    </source>
</reference>
<feature type="domain" description="CHAD" evidence="1">
    <location>
        <begin position="29"/>
        <end position="300"/>
    </location>
</feature>
<protein>
    <recommendedName>
        <fullName evidence="1">CHAD domain-containing protein</fullName>
    </recommendedName>
</protein>
<dbReference type="SMART" id="SM00880">
    <property type="entry name" value="CHAD"/>
    <property type="match status" value="1"/>
</dbReference>
<dbReference type="Pfam" id="PF05235">
    <property type="entry name" value="CHAD"/>
    <property type="match status" value="1"/>
</dbReference>
<accession>A0ABM8NLY5</accession>
<dbReference type="Proteomes" id="UP000598032">
    <property type="component" value="Unassembled WGS sequence"/>
</dbReference>
<evidence type="ECO:0000259" key="1">
    <source>
        <dbReference type="PROSITE" id="PS51708"/>
    </source>
</evidence>
<dbReference type="EMBL" id="CAJHCP010000005">
    <property type="protein sequence ID" value="CAD6532377.1"/>
    <property type="molecule type" value="Genomic_DNA"/>
</dbReference>
<sequence length="300" mass="34042">MTSSPLPADNLKASQPPRVGKAECAITSATSIADAFNLLSLMAASEAVRRVRELNSSSEPEVLHKLRVALRRLRTLWWVFQPLLDKRDARFHRSEFKSLAEAAGKTRDWDVLRVLLSTAQSNDSFGPLIERVDRHRSSALAFSVRIIANAGVERIVDHAVQVARNQIGEQVVSMRLNEFATMRAQRAETMLKKRVKRVVSHQDADYAELHEIRIAGKRLRYSLEFLAPVLDDHYAVTIERLAQVQEHLGNLNDLVASETLLREYAFQLGEPHALKKAIKYLDEQQNLQKIVAHDMLRAHF</sequence>
<dbReference type="PANTHER" id="PTHR39339">
    <property type="entry name" value="SLR1444 PROTEIN"/>
    <property type="match status" value="1"/>
</dbReference>